<dbReference type="PANTHER" id="PTHR31225:SF221">
    <property type="entry name" value="(-)-GERMACRENE D SYNTHASE"/>
    <property type="match status" value="1"/>
</dbReference>
<gene>
    <name evidence="4" type="ORF">CTI12_AA358910</name>
</gene>
<dbReference type="EMBL" id="PKPP01004763">
    <property type="protein sequence ID" value="PWA62882.1"/>
    <property type="molecule type" value="Genomic_DNA"/>
</dbReference>
<protein>
    <submittedName>
        <fullName evidence="4">Amorpha-4,11-diene synthase</fullName>
    </submittedName>
</protein>
<keyword evidence="2" id="KW-0456">Lyase</keyword>
<evidence type="ECO:0000256" key="2">
    <source>
        <dbReference type="ARBA" id="ARBA00023239"/>
    </source>
</evidence>
<proteinExistence type="predicted"/>
<organism evidence="4 5">
    <name type="scientific">Artemisia annua</name>
    <name type="common">Sweet wormwood</name>
    <dbReference type="NCBI Taxonomy" id="35608"/>
    <lineage>
        <taxon>Eukaryota</taxon>
        <taxon>Viridiplantae</taxon>
        <taxon>Streptophyta</taxon>
        <taxon>Embryophyta</taxon>
        <taxon>Tracheophyta</taxon>
        <taxon>Spermatophyta</taxon>
        <taxon>Magnoliopsida</taxon>
        <taxon>eudicotyledons</taxon>
        <taxon>Gunneridae</taxon>
        <taxon>Pentapetalae</taxon>
        <taxon>asterids</taxon>
        <taxon>campanulids</taxon>
        <taxon>Asterales</taxon>
        <taxon>Asteraceae</taxon>
        <taxon>Asteroideae</taxon>
        <taxon>Anthemideae</taxon>
        <taxon>Artemisiinae</taxon>
        <taxon>Artemisia</taxon>
    </lineage>
</organism>
<dbReference type="Gene3D" id="1.50.10.130">
    <property type="entry name" value="Terpene synthase, N-terminal domain"/>
    <property type="match status" value="1"/>
</dbReference>
<evidence type="ECO:0000313" key="4">
    <source>
        <dbReference type="EMBL" id="PWA62882.1"/>
    </source>
</evidence>
<dbReference type="STRING" id="35608.A0A2U1MNS5"/>
<comment type="caution">
    <text evidence="4">The sequence shown here is derived from an EMBL/GenBank/DDBJ whole genome shotgun (WGS) entry which is preliminary data.</text>
</comment>
<feature type="domain" description="Terpene synthase N-terminal" evidence="3">
    <location>
        <begin position="19"/>
        <end position="119"/>
    </location>
</feature>
<dbReference type="InterPro" id="IPR001906">
    <property type="entry name" value="Terpene_synth_N"/>
</dbReference>
<dbReference type="GO" id="GO:0016114">
    <property type="term" value="P:terpenoid biosynthetic process"/>
    <property type="evidence" value="ECO:0007669"/>
    <property type="project" value="InterPro"/>
</dbReference>
<keyword evidence="5" id="KW-1185">Reference proteome</keyword>
<evidence type="ECO:0000256" key="1">
    <source>
        <dbReference type="ARBA" id="ARBA00001946"/>
    </source>
</evidence>
<dbReference type="InterPro" id="IPR008930">
    <property type="entry name" value="Terpenoid_cyclase/PrenylTrfase"/>
</dbReference>
<name>A0A2U1MNS5_ARTAN</name>
<dbReference type="PANTHER" id="PTHR31225">
    <property type="entry name" value="OS04G0344100 PROTEIN-RELATED"/>
    <property type="match status" value="1"/>
</dbReference>
<dbReference type="Gene3D" id="1.10.600.10">
    <property type="entry name" value="Farnesyl Diphosphate Synthase"/>
    <property type="match status" value="1"/>
</dbReference>
<evidence type="ECO:0000313" key="5">
    <source>
        <dbReference type="Proteomes" id="UP000245207"/>
    </source>
</evidence>
<dbReference type="SUPFAM" id="SSF48239">
    <property type="entry name" value="Terpenoid cyclases/Protein prenyltransferases"/>
    <property type="match status" value="1"/>
</dbReference>
<dbReference type="OrthoDB" id="1877784at2759"/>
<sequence>MSLTEEKPIHPIANFPPSIWGDQFLIYEKQVEQGVEQIVNDLKKEVRQLLKEALDIPMKHANLLKLIDEIQRLGIPYHFEREIDHALQCIYETYGDNWNGDRSSLWFRLMRKQGYYVTCG</sequence>
<dbReference type="InterPro" id="IPR036965">
    <property type="entry name" value="Terpene_synth_N_sf"/>
</dbReference>
<dbReference type="Pfam" id="PF01397">
    <property type="entry name" value="Terpene_synth"/>
    <property type="match status" value="1"/>
</dbReference>
<evidence type="ECO:0000259" key="3">
    <source>
        <dbReference type="Pfam" id="PF01397"/>
    </source>
</evidence>
<dbReference type="InterPro" id="IPR050148">
    <property type="entry name" value="Terpene_synthase-like"/>
</dbReference>
<accession>A0A2U1MNS5</accession>
<dbReference type="AlphaFoldDB" id="A0A2U1MNS5"/>
<dbReference type="GO" id="GO:0010333">
    <property type="term" value="F:terpene synthase activity"/>
    <property type="evidence" value="ECO:0007669"/>
    <property type="project" value="InterPro"/>
</dbReference>
<dbReference type="InterPro" id="IPR008949">
    <property type="entry name" value="Isoprenoid_synthase_dom_sf"/>
</dbReference>
<dbReference type="Proteomes" id="UP000245207">
    <property type="component" value="Unassembled WGS sequence"/>
</dbReference>
<comment type="cofactor">
    <cofactor evidence="1">
        <name>Mg(2+)</name>
        <dbReference type="ChEBI" id="CHEBI:18420"/>
    </cofactor>
</comment>
<reference evidence="4 5" key="1">
    <citation type="journal article" date="2018" name="Mol. Plant">
        <title>The genome of Artemisia annua provides insight into the evolution of Asteraceae family and artemisinin biosynthesis.</title>
        <authorList>
            <person name="Shen Q."/>
            <person name="Zhang L."/>
            <person name="Liao Z."/>
            <person name="Wang S."/>
            <person name="Yan T."/>
            <person name="Shi P."/>
            <person name="Liu M."/>
            <person name="Fu X."/>
            <person name="Pan Q."/>
            <person name="Wang Y."/>
            <person name="Lv Z."/>
            <person name="Lu X."/>
            <person name="Zhang F."/>
            <person name="Jiang W."/>
            <person name="Ma Y."/>
            <person name="Chen M."/>
            <person name="Hao X."/>
            <person name="Li L."/>
            <person name="Tang Y."/>
            <person name="Lv G."/>
            <person name="Zhou Y."/>
            <person name="Sun X."/>
            <person name="Brodelius P.E."/>
            <person name="Rose J.K.C."/>
            <person name="Tang K."/>
        </authorList>
    </citation>
    <scope>NUCLEOTIDE SEQUENCE [LARGE SCALE GENOMIC DNA]</scope>
    <source>
        <strain evidence="5">cv. Huhao1</strain>
        <tissue evidence="4">Leaf</tissue>
    </source>
</reference>